<comment type="caution">
    <text evidence="1">The sequence shown here is derived from an EMBL/GenBank/DDBJ whole genome shotgun (WGS) entry which is preliminary data.</text>
</comment>
<evidence type="ECO:0000313" key="1">
    <source>
        <dbReference type="EMBL" id="GAA2327120.1"/>
    </source>
</evidence>
<organism evidence="1 2">
    <name type="scientific">Streptomyces cuspidosporus</name>
    <dbReference type="NCBI Taxonomy" id="66882"/>
    <lineage>
        <taxon>Bacteria</taxon>
        <taxon>Bacillati</taxon>
        <taxon>Actinomycetota</taxon>
        <taxon>Actinomycetes</taxon>
        <taxon>Kitasatosporales</taxon>
        <taxon>Streptomycetaceae</taxon>
        <taxon>Streptomyces</taxon>
    </lineage>
</organism>
<evidence type="ECO:0000313" key="2">
    <source>
        <dbReference type="Proteomes" id="UP001500253"/>
    </source>
</evidence>
<dbReference type="RefSeq" id="WP_346172918.1">
    <property type="nucleotide sequence ID" value="NZ_BAAASD010000002.1"/>
</dbReference>
<dbReference type="Proteomes" id="UP001500253">
    <property type="component" value="Unassembled WGS sequence"/>
</dbReference>
<accession>A0ABP5SCF5</accession>
<proteinExistence type="predicted"/>
<gene>
    <name evidence="1" type="ORF">GCM10010246_06130</name>
</gene>
<keyword evidence="2" id="KW-1185">Reference proteome</keyword>
<dbReference type="EMBL" id="BAAASD010000002">
    <property type="protein sequence ID" value="GAA2327120.1"/>
    <property type="molecule type" value="Genomic_DNA"/>
</dbReference>
<reference evidence="2" key="1">
    <citation type="journal article" date="2019" name="Int. J. Syst. Evol. Microbiol.">
        <title>The Global Catalogue of Microorganisms (GCM) 10K type strain sequencing project: providing services to taxonomists for standard genome sequencing and annotation.</title>
        <authorList>
            <consortium name="The Broad Institute Genomics Platform"/>
            <consortium name="The Broad Institute Genome Sequencing Center for Infectious Disease"/>
            <person name="Wu L."/>
            <person name="Ma J."/>
        </authorList>
    </citation>
    <scope>NUCLEOTIDE SEQUENCE [LARGE SCALE GENOMIC DNA]</scope>
    <source>
        <strain evidence="2">JCM 4316</strain>
    </source>
</reference>
<evidence type="ECO:0008006" key="3">
    <source>
        <dbReference type="Google" id="ProtNLM"/>
    </source>
</evidence>
<name>A0ABP5SCF5_9ACTN</name>
<sequence length="186" mass="19833">MTMGTLTYTDLVGADLGKLSTAATDWKSVVDGLKELMNDARSGLLKKSEGARWAGLNATVTGEFVGKTAKEFEDLYKEASSVWAILDDAHSQLTAIQSKVKSLVASAQDDGFQISDDSDGTVTFHEVGDGGSWWSLDSPQSYAEAVNHEIRRAVTVDGMAKRALAKIHGGDPSDAGHAQYHSLLDA</sequence>
<protein>
    <recommendedName>
        <fullName evidence="3">WXG100 family type VII secretion target</fullName>
    </recommendedName>
</protein>